<feature type="region of interest" description="Disordered" evidence="9">
    <location>
        <begin position="110"/>
        <end position="185"/>
    </location>
</feature>
<keyword evidence="10" id="KW-0732">Signal</keyword>
<sequence length="1015" mass="110461">MGIALFYVAVLIVGAISIAPSIADVAAVEKAAADQLALVNFGSPGGLLSHITTSTQIASGTGDKLDFTGDHFFGRDQEKHEYNRQAHVNLEHIRHQDPHLRRFLGKSIVKRQGPYPPRVDPPTHYGPPPTTTTTEPPTTTTTTTHNNNNNNSSSTSSTAAATNPANSGDSDSTTAYGPPPSDQSLYAVDQIVGGVGSSSSVISDVSDGAPTATGCTDCTFSVLPPLPALVYPSLPPVVGPQPPQVPGDQPGDQAVGAFASGSSVISDGSNGATGCTDCTFSALPGLPALVYPPIPPVALPLPLPETAPQGTEENSWAERGPETTSENGGSSTVGGCVDCPIVQLPSLPQSVQSNPGPITLAGASFITIPAHHLAEEPLPVHRGDDESGTIIRNSGNDCAPVPTVDLRVQRPPHPTGPVVSTQSQVILVQGNEPYPVLKAKQGRRSQTQVRRGSYKFIHTAKQRGNSWQQDEDSVIVPSAGEQTGEINQIVVCTVDCYAVEEKIQPPPEAPVEIPSDGRLWSIKPFDDIPGPRGPLGLGNIFQYLPGIGRYSFDALHRSGEDKFKRYGAIVRETMVPGQDIVWLYDPADIATVLDDRTPGVYPSRRSHTALEKYRKDRPNVYRTAGLLPTNGLEWWKIRSELQKGLSAPQNVRNFLPPTDRITKDFVSRLKHLGNAEPAGSFLIEDLMPAISRLNLELICLLAFDVRLDSFSAEQMEPNSLATRLMESAEVTNSAILPTDQGFQLWRYFETPAYRRLRKAQQFMEKTAVELVSQKLLYFDEDQQRLASGEHGSKSLMEEYLRNPNLELNDIIGMAADLLLAGVHTTSYTTAFALYHLALAGPKVQGRLYEEAKAMLPDLRDGRIGAAALGSEASYCRAVLKETFRLNPISIGVGRILNRDQVLSGYRVPRGTVIVTQNMISCRQSTYFRDPEQFLPDRWMRETKEHVSPHLVLPFGHGMRSCIARRLAEQSILVLLLRIIRSYEIEWSGSVPMDVMTKLINQPDQPIRIRFKPRQA</sequence>
<dbReference type="SUPFAM" id="SSF48264">
    <property type="entry name" value="Cytochrome P450"/>
    <property type="match status" value="1"/>
</dbReference>
<dbReference type="InParanoid" id="W5J626"/>
<evidence type="ECO:0000256" key="1">
    <source>
        <dbReference type="ARBA" id="ARBA00001971"/>
    </source>
</evidence>
<dbReference type="GO" id="GO:0020037">
    <property type="term" value="F:heme binding"/>
    <property type="evidence" value="ECO:0007669"/>
    <property type="project" value="InterPro"/>
</dbReference>
<dbReference type="InterPro" id="IPR036396">
    <property type="entry name" value="Cyt_P450_sf"/>
</dbReference>
<dbReference type="PANTHER" id="PTHR24279:SF120">
    <property type="entry name" value="CYTOCHROME P450"/>
    <property type="match status" value="1"/>
</dbReference>
<dbReference type="Pfam" id="PF00067">
    <property type="entry name" value="p450"/>
    <property type="match status" value="1"/>
</dbReference>
<name>W5J626_ANODA</name>
<keyword evidence="3 8" id="KW-0349">Heme</keyword>
<evidence type="ECO:0008006" key="12">
    <source>
        <dbReference type="Google" id="ProtNLM"/>
    </source>
</evidence>
<dbReference type="EMBL" id="ADMH02002086">
    <property type="protein sequence ID" value="ETN59426.1"/>
    <property type="molecule type" value="Genomic_DNA"/>
</dbReference>
<dbReference type="eggNOG" id="KOG0159">
    <property type="taxonomic scope" value="Eukaryota"/>
</dbReference>
<dbReference type="FunFam" id="1.10.630.10:FF:000006">
    <property type="entry name" value="Cytochrome P450 302a1, mitochondrial"/>
    <property type="match status" value="1"/>
</dbReference>
<dbReference type="Gene3D" id="1.10.630.10">
    <property type="entry name" value="Cytochrome P450"/>
    <property type="match status" value="1"/>
</dbReference>
<keyword evidence="6 8" id="KW-0408">Iron</keyword>
<evidence type="ECO:0000256" key="10">
    <source>
        <dbReference type="SAM" id="SignalP"/>
    </source>
</evidence>
<accession>W5J626</accession>
<feature type="region of interest" description="Disordered" evidence="9">
    <location>
        <begin position="301"/>
        <end position="332"/>
    </location>
</feature>
<evidence type="ECO:0000256" key="7">
    <source>
        <dbReference type="ARBA" id="ARBA00023033"/>
    </source>
</evidence>
<dbReference type="InterPro" id="IPR050479">
    <property type="entry name" value="CYP11_CYP27_families"/>
</dbReference>
<comment type="caution">
    <text evidence="11">The sequence shown here is derived from an EMBL/GenBank/DDBJ whole genome shotgun (WGS) entry which is preliminary data.</text>
</comment>
<dbReference type="HOGENOM" id="CLU_297031_0_0_1"/>
<protein>
    <recommendedName>
        <fullName evidence="12">Cytochrome P450</fullName>
    </recommendedName>
</protein>
<dbReference type="GO" id="GO:0005506">
    <property type="term" value="F:iron ion binding"/>
    <property type="evidence" value="ECO:0007669"/>
    <property type="project" value="InterPro"/>
</dbReference>
<dbReference type="InterPro" id="IPR001128">
    <property type="entry name" value="Cyt_P450"/>
</dbReference>
<reference evidence="11" key="2">
    <citation type="submission" date="2010-05" db="EMBL/GenBank/DDBJ databases">
        <authorList>
            <person name="Almeida L.G."/>
            <person name="Nicolas M.F."/>
            <person name="Souza R.C."/>
            <person name="Vasconcelos A.T.R."/>
        </authorList>
    </citation>
    <scope>NUCLEOTIDE SEQUENCE</scope>
</reference>
<dbReference type="STRING" id="43151.W5J626"/>
<evidence type="ECO:0000256" key="3">
    <source>
        <dbReference type="ARBA" id="ARBA00022617"/>
    </source>
</evidence>
<evidence type="ECO:0000256" key="5">
    <source>
        <dbReference type="ARBA" id="ARBA00023002"/>
    </source>
</evidence>
<comment type="cofactor">
    <cofactor evidence="1 8">
        <name>heme</name>
        <dbReference type="ChEBI" id="CHEBI:30413"/>
    </cofactor>
</comment>
<keyword evidence="7" id="KW-0503">Monooxygenase</keyword>
<feature type="compositionally biased region" description="Pro residues" evidence="9">
    <location>
        <begin position="114"/>
        <end position="130"/>
    </location>
</feature>
<dbReference type="VEuPathDB" id="VectorBase:ADAC100531"/>
<dbReference type="CDD" id="cd11054">
    <property type="entry name" value="CYP24A1-like"/>
    <property type="match status" value="1"/>
</dbReference>
<dbReference type="VEuPathDB" id="VectorBase:ADAC100532"/>
<evidence type="ECO:0000256" key="2">
    <source>
        <dbReference type="ARBA" id="ARBA00010617"/>
    </source>
</evidence>
<dbReference type="GO" id="GO:0016705">
    <property type="term" value="F:oxidoreductase activity, acting on paired donors, with incorporation or reduction of molecular oxygen"/>
    <property type="evidence" value="ECO:0007669"/>
    <property type="project" value="InterPro"/>
</dbReference>
<reference evidence="11" key="3">
    <citation type="journal article" date="2013" name="Nucleic Acids Res.">
        <title>The genome of Anopheles darlingi, the main neotropical malaria vector.</title>
        <authorList>
            <person name="Marinotti O."/>
            <person name="Cerqueira G.C."/>
            <person name="de Almeida L.G."/>
            <person name="Ferro M.I."/>
            <person name="Loreto E.L."/>
            <person name="Zaha A."/>
            <person name="Teixeira S.M."/>
            <person name="Wespiser A.R."/>
            <person name="Almeida E Silva A."/>
            <person name="Schlindwein A.D."/>
            <person name="Pacheco A.C."/>
            <person name="Silva A.L."/>
            <person name="Graveley B.R."/>
            <person name="Walenz B.P."/>
            <person name="Lima Bde A."/>
            <person name="Ribeiro C.A."/>
            <person name="Nunes-Silva C.G."/>
            <person name="de Carvalho C.R."/>
            <person name="Soares C.M."/>
            <person name="de Menezes C.B."/>
            <person name="Matiolli C."/>
            <person name="Caffrey D."/>
            <person name="Araujo D.A."/>
            <person name="de Oliveira D.M."/>
            <person name="Golenbock D."/>
            <person name="Grisard E.C."/>
            <person name="Fantinatti-Garboggini F."/>
            <person name="de Carvalho F.M."/>
            <person name="Barcellos F.G."/>
            <person name="Prosdocimi F."/>
            <person name="May G."/>
            <person name="Azevedo Junior G.M."/>
            <person name="Guimaraes G.M."/>
            <person name="Goldman G.H."/>
            <person name="Padilha I.Q."/>
            <person name="Batista Jda S."/>
            <person name="Ferro J.A."/>
            <person name="Ribeiro J.M."/>
            <person name="Fietto J.L."/>
            <person name="Dabbas K.M."/>
            <person name="Cerdeira L."/>
            <person name="Agnez-Lima L.F."/>
            <person name="Brocchi M."/>
            <person name="de Carvalho M.O."/>
            <person name="Teixeira Mde M."/>
            <person name="Diniz Maia Mde M."/>
            <person name="Goldman M.H."/>
            <person name="Cruz Schneider M.P."/>
            <person name="Felipe M.S."/>
            <person name="Hungria M."/>
            <person name="Nicolas M.F."/>
            <person name="Pereira M."/>
            <person name="Montes M.A."/>
            <person name="Cantao M.E."/>
            <person name="Vincentz M."/>
            <person name="Rafael M.S."/>
            <person name="Silverman N."/>
            <person name="Stoco P.H."/>
            <person name="Souza R.C."/>
            <person name="Vicentini R."/>
            <person name="Gazzinelli R.T."/>
            <person name="Neves Rde O."/>
            <person name="Silva R."/>
            <person name="Astolfi-Filho S."/>
            <person name="Maciel T.E."/>
            <person name="Urmenyi T.P."/>
            <person name="Tadei W.P."/>
            <person name="Camargo E.P."/>
            <person name="de Vasconcelos A.T."/>
        </authorList>
    </citation>
    <scope>NUCLEOTIDE SEQUENCE</scope>
</reference>
<evidence type="ECO:0000256" key="6">
    <source>
        <dbReference type="ARBA" id="ARBA00023004"/>
    </source>
</evidence>
<evidence type="ECO:0000256" key="4">
    <source>
        <dbReference type="ARBA" id="ARBA00022723"/>
    </source>
</evidence>
<comment type="similarity">
    <text evidence="2">Belongs to the cytochrome P450 family.</text>
</comment>
<organism evidence="11">
    <name type="scientific">Anopheles darlingi</name>
    <name type="common">Mosquito</name>
    <dbReference type="NCBI Taxonomy" id="43151"/>
    <lineage>
        <taxon>Eukaryota</taxon>
        <taxon>Metazoa</taxon>
        <taxon>Ecdysozoa</taxon>
        <taxon>Arthropoda</taxon>
        <taxon>Hexapoda</taxon>
        <taxon>Insecta</taxon>
        <taxon>Pterygota</taxon>
        <taxon>Neoptera</taxon>
        <taxon>Endopterygota</taxon>
        <taxon>Diptera</taxon>
        <taxon>Nematocera</taxon>
        <taxon>Culicoidea</taxon>
        <taxon>Culicidae</taxon>
        <taxon>Anophelinae</taxon>
        <taxon>Anopheles</taxon>
    </lineage>
</organism>
<feature type="compositionally biased region" description="Low complexity" evidence="9">
    <location>
        <begin position="131"/>
        <end position="167"/>
    </location>
</feature>
<feature type="chain" id="PRO_5010154928" description="Cytochrome P450" evidence="10">
    <location>
        <begin position="24"/>
        <end position="1015"/>
    </location>
</feature>
<gene>
    <name evidence="11" type="ORF">AND_008965</name>
</gene>
<dbReference type="PRINTS" id="PR00463">
    <property type="entry name" value="EP450I"/>
</dbReference>
<dbReference type="PROSITE" id="PS00086">
    <property type="entry name" value="CYTOCHROME_P450"/>
    <property type="match status" value="1"/>
</dbReference>
<keyword evidence="4 8" id="KW-0479">Metal-binding</keyword>
<feature type="binding site" description="axial binding residue" evidence="8">
    <location>
        <position position="961"/>
    </location>
    <ligand>
        <name>heme</name>
        <dbReference type="ChEBI" id="CHEBI:30413"/>
    </ligand>
    <ligandPart>
        <name>Fe</name>
        <dbReference type="ChEBI" id="CHEBI:18248"/>
    </ligandPart>
</feature>
<reference evidence="11" key="1">
    <citation type="journal article" date="2010" name="BMC Genomics">
        <title>Combination of measures distinguishes pre-miRNAs from other stem-loops in the genome of the newly sequenced Anopheles darlingi.</title>
        <authorList>
            <person name="Mendes N.D."/>
            <person name="Freitas A.T."/>
            <person name="Vasconcelos A.T."/>
            <person name="Sagot M.F."/>
        </authorList>
    </citation>
    <scope>NUCLEOTIDE SEQUENCE</scope>
</reference>
<dbReference type="InterPro" id="IPR017972">
    <property type="entry name" value="Cyt_P450_CS"/>
</dbReference>
<dbReference type="InterPro" id="IPR002401">
    <property type="entry name" value="Cyt_P450_E_grp-I"/>
</dbReference>
<dbReference type="PRINTS" id="PR00385">
    <property type="entry name" value="P450"/>
</dbReference>
<proteinExistence type="inferred from homology"/>
<dbReference type="PANTHER" id="PTHR24279">
    <property type="entry name" value="CYTOCHROME P450"/>
    <property type="match status" value="1"/>
</dbReference>
<dbReference type="VEuPathDB" id="VectorBase:ADAR2_002452"/>
<evidence type="ECO:0000256" key="8">
    <source>
        <dbReference type="PIRSR" id="PIRSR602401-1"/>
    </source>
</evidence>
<keyword evidence="5" id="KW-0560">Oxidoreductase</keyword>
<evidence type="ECO:0000313" key="11">
    <source>
        <dbReference type="EMBL" id="ETN59426.1"/>
    </source>
</evidence>
<dbReference type="GO" id="GO:0004497">
    <property type="term" value="F:monooxygenase activity"/>
    <property type="evidence" value="ECO:0007669"/>
    <property type="project" value="UniProtKB-KW"/>
</dbReference>
<feature type="signal peptide" evidence="10">
    <location>
        <begin position="1"/>
        <end position="23"/>
    </location>
</feature>
<evidence type="ECO:0000256" key="9">
    <source>
        <dbReference type="SAM" id="MobiDB-lite"/>
    </source>
</evidence>
<dbReference type="AlphaFoldDB" id="W5J626"/>